<comment type="caution">
    <text evidence="5">The sequence shown here is derived from an EMBL/GenBank/DDBJ whole genome shotgun (WGS) entry which is preliminary data.</text>
</comment>
<protein>
    <recommendedName>
        <fullName evidence="4">Pectinesterase inhibitor domain-containing protein</fullName>
    </recommendedName>
</protein>
<name>A0AAN9LYB2_CANGL</name>
<evidence type="ECO:0000256" key="1">
    <source>
        <dbReference type="ARBA" id="ARBA00022729"/>
    </source>
</evidence>
<organism evidence="5 6">
    <name type="scientific">Canavalia gladiata</name>
    <name type="common">Sword bean</name>
    <name type="synonym">Dolichos gladiatus</name>
    <dbReference type="NCBI Taxonomy" id="3824"/>
    <lineage>
        <taxon>Eukaryota</taxon>
        <taxon>Viridiplantae</taxon>
        <taxon>Streptophyta</taxon>
        <taxon>Embryophyta</taxon>
        <taxon>Tracheophyta</taxon>
        <taxon>Spermatophyta</taxon>
        <taxon>Magnoliopsida</taxon>
        <taxon>eudicotyledons</taxon>
        <taxon>Gunneridae</taxon>
        <taxon>Pentapetalae</taxon>
        <taxon>rosids</taxon>
        <taxon>fabids</taxon>
        <taxon>Fabales</taxon>
        <taxon>Fabaceae</taxon>
        <taxon>Papilionoideae</taxon>
        <taxon>50 kb inversion clade</taxon>
        <taxon>NPAAA clade</taxon>
        <taxon>indigoferoid/millettioid clade</taxon>
        <taxon>Phaseoleae</taxon>
        <taxon>Canavalia</taxon>
    </lineage>
</organism>
<dbReference type="InterPro" id="IPR052421">
    <property type="entry name" value="PCW_Enzyme_Inhibitor"/>
</dbReference>
<reference evidence="5 6" key="1">
    <citation type="submission" date="2024-01" db="EMBL/GenBank/DDBJ databases">
        <title>The genomes of 5 underutilized Papilionoideae crops provide insights into root nodulation and disease resistanc.</title>
        <authorList>
            <person name="Jiang F."/>
        </authorList>
    </citation>
    <scope>NUCLEOTIDE SEQUENCE [LARGE SCALE GENOMIC DNA]</scope>
    <source>
        <strain evidence="5">LVBAO_FW01</strain>
        <tissue evidence="5">Leaves</tissue>
    </source>
</reference>
<dbReference type="Proteomes" id="UP001367508">
    <property type="component" value="Unassembled WGS sequence"/>
</dbReference>
<dbReference type="CDD" id="cd15800">
    <property type="entry name" value="PMEI-like_2"/>
    <property type="match status" value="1"/>
</dbReference>
<dbReference type="InterPro" id="IPR035513">
    <property type="entry name" value="Invertase/methylesterase_inhib"/>
</dbReference>
<sequence>MDLRFKENIIVILLVTLSSFPVFINAVPSTFTLQLSPAGAPSSVPESTDENVNLLGNLMSLTDPVPDKFNPEIVKFCAGTEDPTHCAETITPYLRDGFDPIRALETEINATMVKAKEIAAVIAKLLSDPNTSKKSLEALDICQSQYGDMMDTIKEALQLVAQQNVVDAYYKFSSVISDKSACDDAFKESPGASNPFAQNSEALFQLGGNCLSIMDGIVNNNKL</sequence>
<dbReference type="GO" id="GO:0004857">
    <property type="term" value="F:enzyme inhibitor activity"/>
    <property type="evidence" value="ECO:0007669"/>
    <property type="project" value="InterPro"/>
</dbReference>
<keyword evidence="1" id="KW-0732">Signal</keyword>
<keyword evidence="2" id="KW-1015">Disulfide bond</keyword>
<dbReference type="SMART" id="SM00856">
    <property type="entry name" value="PMEI"/>
    <property type="match status" value="1"/>
</dbReference>
<evidence type="ECO:0000259" key="4">
    <source>
        <dbReference type="SMART" id="SM00856"/>
    </source>
</evidence>
<evidence type="ECO:0000313" key="6">
    <source>
        <dbReference type="Proteomes" id="UP001367508"/>
    </source>
</evidence>
<dbReference type="Pfam" id="PF04043">
    <property type="entry name" value="PMEI"/>
    <property type="match status" value="1"/>
</dbReference>
<dbReference type="FunFam" id="1.20.140.40:FF:000003">
    <property type="entry name" value="Invertase/pectin methylesterase inhibitor family protein"/>
    <property type="match status" value="1"/>
</dbReference>
<evidence type="ECO:0000256" key="2">
    <source>
        <dbReference type="ARBA" id="ARBA00023157"/>
    </source>
</evidence>
<dbReference type="Gene3D" id="1.20.140.40">
    <property type="entry name" value="Invertase/pectin methylesterase inhibitor family protein"/>
    <property type="match status" value="1"/>
</dbReference>
<dbReference type="AlphaFoldDB" id="A0AAN9LYB2"/>
<evidence type="ECO:0000256" key="3">
    <source>
        <dbReference type="ARBA" id="ARBA00038471"/>
    </source>
</evidence>
<dbReference type="EMBL" id="JAYMYQ010000003">
    <property type="protein sequence ID" value="KAK7344371.1"/>
    <property type="molecule type" value="Genomic_DNA"/>
</dbReference>
<dbReference type="PANTHER" id="PTHR36710">
    <property type="entry name" value="PECTINESTERASE INHIBITOR-LIKE"/>
    <property type="match status" value="1"/>
</dbReference>
<dbReference type="PANTHER" id="PTHR36710:SF21">
    <property type="entry name" value="PECTINESTERASE INHIBITOR DOMAIN-CONTAINING PROTEIN"/>
    <property type="match status" value="1"/>
</dbReference>
<accession>A0AAN9LYB2</accession>
<gene>
    <name evidence="5" type="ORF">VNO77_13895</name>
</gene>
<dbReference type="NCBIfam" id="TIGR01614">
    <property type="entry name" value="PME_inhib"/>
    <property type="match status" value="1"/>
</dbReference>
<keyword evidence="6" id="KW-1185">Reference proteome</keyword>
<comment type="similarity">
    <text evidence="3">Belongs to the PMEI family.</text>
</comment>
<feature type="domain" description="Pectinesterase inhibitor" evidence="4">
    <location>
        <begin position="68"/>
        <end position="213"/>
    </location>
</feature>
<dbReference type="SUPFAM" id="SSF101148">
    <property type="entry name" value="Plant invertase/pectin methylesterase inhibitor"/>
    <property type="match status" value="1"/>
</dbReference>
<proteinExistence type="inferred from homology"/>
<evidence type="ECO:0000313" key="5">
    <source>
        <dbReference type="EMBL" id="KAK7344371.1"/>
    </source>
</evidence>
<dbReference type="InterPro" id="IPR006501">
    <property type="entry name" value="Pectinesterase_inhib_dom"/>
</dbReference>